<evidence type="ECO:0000313" key="13">
    <source>
        <dbReference type="Proteomes" id="UP000694380"/>
    </source>
</evidence>
<dbReference type="GO" id="GO:0016020">
    <property type="term" value="C:membrane"/>
    <property type="evidence" value="ECO:0007669"/>
    <property type="project" value="UniProtKB-SubCell"/>
</dbReference>
<evidence type="ECO:0000256" key="5">
    <source>
        <dbReference type="ARBA" id="ARBA00018231"/>
    </source>
</evidence>
<evidence type="ECO:0000256" key="2">
    <source>
        <dbReference type="ARBA" id="ARBA00004370"/>
    </source>
</evidence>
<accession>A0A8C3H4R4</accession>
<protein>
    <recommendedName>
        <fullName evidence="5">Telomere length regulation protein TEL2 homolog</fullName>
    </recommendedName>
</protein>
<dbReference type="FunFam" id="1.25.40.720:FF:000001">
    <property type="entry name" value="Telomere length regulation protein TEL2"/>
    <property type="match status" value="1"/>
</dbReference>
<dbReference type="GO" id="GO:0110078">
    <property type="term" value="C:TTT Hsp90 cochaperone complex"/>
    <property type="evidence" value="ECO:0007669"/>
    <property type="project" value="Ensembl"/>
</dbReference>
<keyword evidence="6" id="KW-0963">Cytoplasm</keyword>
<evidence type="ECO:0000256" key="7">
    <source>
        <dbReference type="ARBA" id="ARBA00023136"/>
    </source>
</evidence>
<dbReference type="Pfam" id="PF10193">
    <property type="entry name" value="Telomere_reg-2"/>
    <property type="match status" value="1"/>
</dbReference>
<evidence type="ECO:0000256" key="4">
    <source>
        <dbReference type="ARBA" id="ARBA00006133"/>
    </source>
</evidence>
<evidence type="ECO:0000256" key="3">
    <source>
        <dbReference type="ARBA" id="ARBA00004496"/>
    </source>
</evidence>
<dbReference type="InterPro" id="IPR057348">
    <property type="entry name" value="TELO2_ARM"/>
</dbReference>
<feature type="domain" description="Telomere length regulation protein conserved" evidence="10">
    <location>
        <begin position="514"/>
        <end position="622"/>
    </location>
</feature>
<dbReference type="Pfam" id="PF25320">
    <property type="entry name" value="TELO2_ARM"/>
    <property type="match status" value="1"/>
</dbReference>
<evidence type="ECO:0000256" key="6">
    <source>
        <dbReference type="ARBA" id="ARBA00022490"/>
    </source>
</evidence>
<dbReference type="GO" id="GO:0016604">
    <property type="term" value="C:nuclear body"/>
    <property type="evidence" value="ECO:0007669"/>
    <property type="project" value="Ensembl"/>
</dbReference>
<comment type="subcellular location">
    <subcellularLocation>
        <location evidence="3">Cytoplasm</location>
    </subcellularLocation>
    <subcellularLocation>
        <location evidence="2">Membrane</location>
    </subcellularLocation>
    <subcellularLocation>
        <location evidence="1">Nucleus</location>
    </subcellularLocation>
</comment>
<dbReference type="Gene3D" id="1.25.40.720">
    <property type="entry name" value="Telomere length regulation protein 2, C-terminal domain"/>
    <property type="match status" value="2"/>
</dbReference>
<dbReference type="InterPro" id="IPR038528">
    <property type="entry name" value="TEL2_C_sf"/>
</dbReference>
<feature type="domain" description="TELO2 ARM repeat" evidence="11">
    <location>
        <begin position="325"/>
        <end position="419"/>
    </location>
</feature>
<dbReference type="GO" id="GO:0050821">
    <property type="term" value="P:protein stabilization"/>
    <property type="evidence" value="ECO:0007669"/>
    <property type="project" value="Ensembl"/>
</dbReference>
<reference evidence="12" key="1">
    <citation type="submission" date="2025-08" db="UniProtKB">
        <authorList>
            <consortium name="Ensembl"/>
        </authorList>
    </citation>
    <scope>IDENTIFICATION</scope>
</reference>
<dbReference type="SUPFAM" id="SSF48371">
    <property type="entry name" value="ARM repeat"/>
    <property type="match status" value="1"/>
</dbReference>
<dbReference type="InterPro" id="IPR016024">
    <property type="entry name" value="ARM-type_fold"/>
</dbReference>
<dbReference type="GeneTree" id="ENSGT00390000006698"/>
<evidence type="ECO:0000256" key="9">
    <source>
        <dbReference type="SAM" id="MobiDB-lite"/>
    </source>
</evidence>
<dbReference type="PANTHER" id="PTHR15830">
    <property type="entry name" value="TELOMERE LENGTH REGULATION PROTEIN TEL2 FAMILY MEMBER"/>
    <property type="match status" value="1"/>
</dbReference>
<evidence type="ECO:0000259" key="11">
    <source>
        <dbReference type="Pfam" id="PF25320"/>
    </source>
</evidence>
<dbReference type="Proteomes" id="UP000694380">
    <property type="component" value="Unplaced"/>
</dbReference>
<dbReference type="GO" id="GO:0005829">
    <property type="term" value="C:cytosol"/>
    <property type="evidence" value="ECO:0007669"/>
    <property type="project" value="Ensembl"/>
</dbReference>
<keyword evidence="7" id="KW-0472">Membrane</keyword>
<dbReference type="Ensembl" id="ENSCPBT00000000233.1">
    <property type="protein sequence ID" value="ENSCPBP00000000173.1"/>
    <property type="gene ID" value="ENSCPBG00000000179.1"/>
</dbReference>
<evidence type="ECO:0000256" key="1">
    <source>
        <dbReference type="ARBA" id="ARBA00004123"/>
    </source>
</evidence>
<comment type="similarity">
    <text evidence="4">Belongs to the TEL2 family.</text>
</comment>
<feature type="region of interest" description="Disordered" evidence="9">
    <location>
        <begin position="629"/>
        <end position="650"/>
    </location>
</feature>
<feature type="compositionally biased region" description="Acidic residues" evidence="9">
    <location>
        <begin position="485"/>
        <end position="499"/>
    </location>
</feature>
<keyword evidence="13" id="KW-1185">Reference proteome</keyword>
<dbReference type="AlphaFoldDB" id="A0A8C3H4R4"/>
<evidence type="ECO:0000256" key="8">
    <source>
        <dbReference type="ARBA" id="ARBA00023242"/>
    </source>
</evidence>
<dbReference type="InterPro" id="IPR051970">
    <property type="entry name" value="TEL2_Regulation"/>
</dbReference>
<sequence length="857" mass="96324">MDPEPFEVGHAVREAINILSSSRNGVQISEALGTIKCYLGGTENQAPLKEREEFTRVHFSAFLRGLVSNLSPDWIELLTSDQQKELWDSFFLEGPADQAFLVLLDSIISMGPSFRLMKVISILEQFLQTGRMSALMWEVCHQQAQAGLPTFQETLLNKVVCLPDHLCNKLQGNNLPIFFPQNYFPLLATEIIQVLQRISDSLRGGLDCSISFMSQVLGKVCVHGRQEEILNVLVPRLMDLTKVDCIWQRMCWRLVECVPDRWMEAVVCGFVQKAPGADVLSRLLGNLVVKNKKAQFVVTQKLLLLQYSYVTAVLQNLLGYLALDSLRRSLLIKVLKELLETWGSSSAVKHCPVEQQLYVSKAILICLSHLKEPEIESNRQELLTSMMGGMKCRLDSNLPRVRRLGMIVAESISSRITTDGPSLKFQYEDDDETRELKSLQQTAPLQLHVTDLPNAGRNNSPSATPKAVSKPSGNPHPATPAVPEEGSDLELDSDDDLVPYDMSEDKELKKMKAPVYIRDCIEVLTGSEDMDKWEATMKVLESLIRRNSATTREVSMELAKVLLHLEEKTYIEGFVELRKRALVAVTIIDPVPVVQYLTSQFYSLNYSLYQRMDILDVLALAAQELSQPQASGKNKPCSTQSPCIQTVSGSDSSQNWRRIVDERIKSKTHRLAKGQSLVEPACGPNKFSSLAGHFFFPLIQNFDRPLVTFDLLGDDHLVLGRLAHTLAILMYFAIHTVAAATMGKSLLEFVWTLRFHTDSYVRQGLLSAVSSVLLSIPSERLLEDMTDEFLETQSWLEDVAEKDPDGDCRRLAWQNLLLMENLLKKTQKCPYLVVGGNWKQREIALVLRVAESLASVL</sequence>
<evidence type="ECO:0000259" key="10">
    <source>
        <dbReference type="Pfam" id="PF10193"/>
    </source>
</evidence>
<dbReference type="GO" id="GO:0042162">
    <property type="term" value="F:telomeric DNA binding"/>
    <property type="evidence" value="ECO:0007669"/>
    <property type="project" value="TreeGrafter"/>
</dbReference>
<dbReference type="InterPro" id="IPR019337">
    <property type="entry name" value="Telomere_length_regulation_dom"/>
</dbReference>
<reference evidence="12" key="2">
    <citation type="submission" date="2025-09" db="UniProtKB">
        <authorList>
            <consortium name="Ensembl"/>
        </authorList>
    </citation>
    <scope>IDENTIFICATION</scope>
</reference>
<keyword evidence="8" id="KW-0539">Nucleus</keyword>
<dbReference type="GO" id="GO:0051879">
    <property type="term" value="F:Hsp90 protein binding"/>
    <property type="evidence" value="ECO:0007669"/>
    <property type="project" value="Ensembl"/>
</dbReference>
<feature type="region of interest" description="Disordered" evidence="9">
    <location>
        <begin position="451"/>
        <end position="499"/>
    </location>
</feature>
<dbReference type="FunFam" id="1.25.40.720:FF:000003">
    <property type="entry name" value="Telomere length regulation protein TEL2 homolog"/>
    <property type="match status" value="1"/>
</dbReference>
<dbReference type="GO" id="GO:0060090">
    <property type="term" value="F:molecular adaptor activity"/>
    <property type="evidence" value="ECO:0007669"/>
    <property type="project" value="Ensembl"/>
</dbReference>
<dbReference type="GO" id="GO:0019901">
    <property type="term" value="F:protein kinase binding"/>
    <property type="evidence" value="ECO:0007669"/>
    <property type="project" value="Ensembl"/>
</dbReference>
<dbReference type="PANTHER" id="PTHR15830:SF10">
    <property type="entry name" value="TELOMERE LENGTH REGULATION PROTEIN TEL2 HOMOLOG"/>
    <property type="match status" value="1"/>
</dbReference>
<gene>
    <name evidence="12" type="primary">TELO2</name>
</gene>
<name>A0A8C3H4R4_CHRPI</name>
<evidence type="ECO:0000313" key="12">
    <source>
        <dbReference type="Ensembl" id="ENSCPBP00000000173.1"/>
    </source>
</evidence>
<organism evidence="12 13">
    <name type="scientific">Chrysemys picta bellii</name>
    <name type="common">Western painted turtle</name>
    <name type="synonym">Emys bellii</name>
    <dbReference type="NCBI Taxonomy" id="8478"/>
    <lineage>
        <taxon>Eukaryota</taxon>
        <taxon>Metazoa</taxon>
        <taxon>Chordata</taxon>
        <taxon>Craniata</taxon>
        <taxon>Vertebrata</taxon>
        <taxon>Euteleostomi</taxon>
        <taxon>Archelosauria</taxon>
        <taxon>Testudinata</taxon>
        <taxon>Testudines</taxon>
        <taxon>Cryptodira</taxon>
        <taxon>Durocryptodira</taxon>
        <taxon>Testudinoidea</taxon>
        <taxon>Emydidae</taxon>
        <taxon>Chrysemys</taxon>
    </lineage>
</organism>
<dbReference type="GO" id="GO:0044877">
    <property type="term" value="F:protein-containing complex binding"/>
    <property type="evidence" value="ECO:0007669"/>
    <property type="project" value="Ensembl"/>
</dbReference>
<dbReference type="GO" id="GO:0051083">
    <property type="term" value="P:'de novo' cotranslational protein folding"/>
    <property type="evidence" value="ECO:0007669"/>
    <property type="project" value="TreeGrafter"/>
</dbReference>
<proteinExistence type="inferred from homology"/>